<dbReference type="SUPFAM" id="SSF51445">
    <property type="entry name" value="(Trans)glycosidases"/>
    <property type="match status" value="1"/>
</dbReference>
<evidence type="ECO:0000256" key="9">
    <source>
        <dbReference type="RuleBase" id="RU361209"/>
    </source>
</evidence>
<keyword evidence="5 9" id="KW-0732">Signal</keyword>
<evidence type="ECO:0000256" key="5">
    <source>
        <dbReference type="ARBA" id="ARBA00022729"/>
    </source>
</evidence>
<reference evidence="11" key="1">
    <citation type="journal article" date="2020" name="Stud. Mycol.">
        <title>101 Dothideomycetes genomes: a test case for predicting lifestyles and emergence of pathogens.</title>
        <authorList>
            <person name="Haridas S."/>
            <person name="Albert R."/>
            <person name="Binder M."/>
            <person name="Bloem J."/>
            <person name="Labutti K."/>
            <person name="Salamov A."/>
            <person name="Andreopoulos B."/>
            <person name="Baker S."/>
            <person name="Barry K."/>
            <person name="Bills G."/>
            <person name="Bluhm B."/>
            <person name="Cannon C."/>
            <person name="Castanera R."/>
            <person name="Culley D."/>
            <person name="Daum C."/>
            <person name="Ezra D."/>
            <person name="Gonzalez J."/>
            <person name="Henrissat B."/>
            <person name="Kuo A."/>
            <person name="Liang C."/>
            <person name="Lipzen A."/>
            <person name="Lutzoni F."/>
            <person name="Magnuson J."/>
            <person name="Mondo S."/>
            <person name="Nolan M."/>
            <person name="Ohm R."/>
            <person name="Pangilinan J."/>
            <person name="Park H.-J."/>
            <person name="Ramirez L."/>
            <person name="Alfaro M."/>
            <person name="Sun H."/>
            <person name="Tritt A."/>
            <person name="Yoshinaga Y."/>
            <person name="Zwiers L.-H."/>
            <person name="Turgeon B."/>
            <person name="Goodwin S."/>
            <person name="Spatafora J."/>
            <person name="Crous P."/>
            <person name="Grigoriev I."/>
        </authorList>
    </citation>
    <scope>NUCLEOTIDE SEQUENCE</scope>
    <source>
        <strain evidence="11">CBS 116005</strain>
    </source>
</reference>
<comment type="function">
    <text evidence="9">Splits internally a 1,3-beta-glucan molecule and transfers the newly generated reducing end (the donor) to the non-reducing end of another 1,3-beta-glucan molecule (the acceptor) forming a 1,3-beta linkage, resulting in the elongation of 1,3-beta-glucan chains in the cell wall.</text>
</comment>
<evidence type="ECO:0000256" key="2">
    <source>
        <dbReference type="ARBA" id="ARBA00007528"/>
    </source>
</evidence>
<accession>A0A6G1LGH6</accession>
<dbReference type="Pfam" id="PF03198">
    <property type="entry name" value="Glyco_hydro_72"/>
    <property type="match status" value="1"/>
</dbReference>
<evidence type="ECO:0000256" key="7">
    <source>
        <dbReference type="ARBA" id="ARBA00023180"/>
    </source>
</evidence>
<keyword evidence="6 9" id="KW-0472">Membrane</keyword>
<dbReference type="GO" id="GO:0098552">
    <property type="term" value="C:side of membrane"/>
    <property type="evidence" value="ECO:0007669"/>
    <property type="project" value="UniProtKB-KW"/>
</dbReference>
<name>A0A6G1LGH6_9PEZI</name>
<evidence type="ECO:0000256" key="1">
    <source>
        <dbReference type="ARBA" id="ARBA00004609"/>
    </source>
</evidence>
<protein>
    <recommendedName>
        <fullName evidence="9">1,3-beta-glucanosyltransferase</fullName>
        <ecNumber evidence="9">2.4.1.-</ecNumber>
    </recommendedName>
</protein>
<evidence type="ECO:0000256" key="6">
    <source>
        <dbReference type="ARBA" id="ARBA00023136"/>
    </source>
</evidence>
<feature type="compositionally biased region" description="Low complexity" evidence="10">
    <location>
        <begin position="400"/>
        <end position="413"/>
    </location>
</feature>
<evidence type="ECO:0000313" key="12">
    <source>
        <dbReference type="Proteomes" id="UP000799436"/>
    </source>
</evidence>
<keyword evidence="12" id="KW-1185">Reference proteome</keyword>
<evidence type="ECO:0000256" key="10">
    <source>
        <dbReference type="SAM" id="MobiDB-lite"/>
    </source>
</evidence>
<organism evidence="11 12">
    <name type="scientific">Teratosphaeria nubilosa</name>
    <dbReference type="NCBI Taxonomy" id="161662"/>
    <lineage>
        <taxon>Eukaryota</taxon>
        <taxon>Fungi</taxon>
        <taxon>Dikarya</taxon>
        <taxon>Ascomycota</taxon>
        <taxon>Pezizomycotina</taxon>
        <taxon>Dothideomycetes</taxon>
        <taxon>Dothideomycetidae</taxon>
        <taxon>Mycosphaerellales</taxon>
        <taxon>Teratosphaeriaceae</taxon>
        <taxon>Teratosphaeria</taxon>
    </lineage>
</organism>
<dbReference type="EC" id="2.4.1.-" evidence="9"/>
<comment type="similarity">
    <text evidence="2 9">Belongs to the glycosyl hydrolase 72 family.</text>
</comment>
<keyword evidence="4 9" id="KW-0808">Transferase</keyword>
<dbReference type="PANTHER" id="PTHR31468">
    <property type="entry name" value="1,3-BETA-GLUCANOSYLTRANSFERASE GAS1"/>
    <property type="match status" value="1"/>
</dbReference>
<evidence type="ECO:0000256" key="4">
    <source>
        <dbReference type="ARBA" id="ARBA00022679"/>
    </source>
</evidence>
<dbReference type="InterPro" id="IPR004886">
    <property type="entry name" value="Glucanosyltransferase"/>
</dbReference>
<gene>
    <name evidence="11" type="ORF">EJ03DRAFT_325564</name>
</gene>
<keyword evidence="3 9" id="KW-0336">GPI-anchor</keyword>
<evidence type="ECO:0000256" key="8">
    <source>
        <dbReference type="ARBA" id="ARBA00023288"/>
    </source>
</evidence>
<dbReference type="GO" id="GO:0005886">
    <property type="term" value="C:plasma membrane"/>
    <property type="evidence" value="ECO:0007669"/>
    <property type="project" value="UniProtKB-SubCell"/>
</dbReference>
<dbReference type="GO" id="GO:0042124">
    <property type="term" value="F:1,3-beta-glucanosyltransferase activity"/>
    <property type="evidence" value="ECO:0007669"/>
    <property type="project" value="TreeGrafter"/>
</dbReference>
<dbReference type="GO" id="GO:0031505">
    <property type="term" value="P:fungal-type cell wall organization"/>
    <property type="evidence" value="ECO:0007669"/>
    <property type="project" value="TreeGrafter"/>
</dbReference>
<feature type="chain" id="PRO_5026373888" description="1,3-beta-glucanosyltransferase" evidence="9">
    <location>
        <begin position="18"/>
        <end position="473"/>
    </location>
</feature>
<evidence type="ECO:0000313" key="11">
    <source>
        <dbReference type="EMBL" id="KAF2771528.1"/>
    </source>
</evidence>
<dbReference type="Gene3D" id="3.20.20.80">
    <property type="entry name" value="Glycosidases"/>
    <property type="match status" value="1"/>
</dbReference>
<dbReference type="AlphaFoldDB" id="A0A6G1LGH6"/>
<dbReference type="GO" id="GO:0071970">
    <property type="term" value="P:fungal-type cell wall (1-&gt;3)-beta-D-glucan biosynthetic process"/>
    <property type="evidence" value="ECO:0007669"/>
    <property type="project" value="TreeGrafter"/>
</dbReference>
<dbReference type="EMBL" id="ML995819">
    <property type="protein sequence ID" value="KAF2771528.1"/>
    <property type="molecule type" value="Genomic_DNA"/>
</dbReference>
<dbReference type="Proteomes" id="UP000799436">
    <property type="component" value="Unassembled WGS sequence"/>
</dbReference>
<dbReference type="InterPro" id="IPR017853">
    <property type="entry name" value="GH"/>
</dbReference>
<proteinExistence type="inferred from homology"/>
<dbReference type="PANTHER" id="PTHR31468:SF5">
    <property type="entry name" value="1,3-BETA-GLUCANOSYLTRANSFERASE GAS5"/>
    <property type="match status" value="1"/>
</dbReference>
<sequence length="473" mass="49579">MKAAFALAATLAAAVTASPNVNIEARATSTASSSGSVTSASLPTVTTKGNAFFNGTDRFYIRGVDYQPGGSSEATDPLADYSTCSRDIPYFQKLGLNTIRVYTIDNSANHDDCMYALAAAGIYLVLDVNTPKYSLNRVSIAESYNPTYLQSVFATIDAFAGYTNTLAFFSGNEVINSDNTTACAPYVKAVTRDMKQYIGERGYRSIPVGYSAADVSSNQYLMAQYMDCGENQTVSDFYAINNYEWCDPSTYQESGWESMVELYSNYSLPLFLSEYGCITNTRKFEETSALYTEKMTAVFSGGLVYEYSEESNGYGLVTISGDTVTDYQNQFSYLQAAYANVSNPTDGGGYKTSGVEQSCPDQSDDWDTSPFTGSALPALPSGAEQYMKNGAGAGPGLSGAGSQDASGGSSATASSGAGAVSTTYGSGASSTGSSSTSSSSAKSAASAVSAMDVTPLVCLVVSIVGMAFGAAIL</sequence>
<dbReference type="FunFam" id="3.20.20.80:FF:000032">
    <property type="entry name" value="1,3-beta-glucanosyltransferase"/>
    <property type="match status" value="1"/>
</dbReference>
<dbReference type="OrthoDB" id="421038at2759"/>
<evidence type="ECO:0000256" key="3">
    <source>
        <dbReference type="ARBA" id="ARBA00022622"/>
    </source>
</evidence>
<comment type="subcellular location">
    <subcellularLocation>
        <location evidence="1 9">Cell membrane</location>
        <topology evidence="1 9">Lipid-anchor</topology>
        <topology evidence="1 9">GPI-anchor</topology>
    </subcellularLocation>
</comment>
<keyword evidence="7" id="KW-0325">Glycoprotein</keyword>
<feature type="signal peptide" evidence="9">
    <location>
        <begin position="1"/>
        <end position="17"/>
    </location>
</feature>
<keyword evidence="8 9" id="KW-0449">Lipoprotein</keyword>
<feature type="region of interest" description="Disordered" evidence="10">
    <location>
        <begin position="349"/>
        <end position="413"/>
    </location>
</feature>